<reference evidence="1" key="1">
    <citation type="submission" date="2023-04" db="EMBL/GenBank/DDBJ databases">
        <title>Ambrosiozyma monospora NBRC 10751.</title>
        <authorList>
            <person name="Ichikawa N."/>
            <person name="Sato H."/>
            <person name="Tonouchi N."/>
        </authorList>
    </citation>
    <scope>NUCLEOTIDE SEQUENCE</scope>
    <source>
        <strain evidence="1">NBRC 10751</strain>
    </source>
</reference>
<accession>A0ACB5UCP2</accession>
<evidence type="ECO:0000313" key="1">
    <source>
        <dbReference type="EMBL" id="GMF05929.1"/>
    </source>
</evidence>
<gene>
    <name evidence="1" type="ORF">Amon02_001250600</name>
</gene>
<dbReference type="Proteomes" id="UP001165064">
    <property type="component" value="Unassembled WGS sequence"/>
</dbReference>
<protein>
    <submittedName>
        <fullName evidence="1">Unnamed protein product</fullName>
    </submittedName>
</protein>
<organism evidence="1 2">
    <name type="scientific">Ambrosiozyma monospora</name>
    <name type="common">Yeast</name>
    <name type="synonym">Endomycopsis monosporus</name>
    <dbReference type="NCBI Taxonomy" id="43982"/>
    <lineage>
        <taxon>Eukaryota</taxon>
        <taxon>Fungi</taxon>
        <taxon>Dikarya</taxon>
        <taxon>Ascomycota</taxon>
        <taxon>Saccharomycotina</taxon>
        <taxon>Pichiomycetes</taxon>
        <taxon>Pichiales</taxon>
        <taxon>Pichiaceae</taxon>
        <taxon>Ambrosiozyma</taxon>
    </lineage>
</organism>
<keyword evidence="2" id="KW-1185">Reference proteome</keyword>
<name>A0ACB5UCP2_AMBMO</name>
<dbReference type="EMBL" id="BSXS01014758">
    <property type="protein sequence ID" value="GMF05929.1"/>
    <property type="molecule type" value="Genomic_DNA"/>
</dbReference>
<proteinExistence type="predicted"/>
<comment type="caution">
    <text evidence="1">The sequence shown here is derived from an EMBL/GenBank/DDBJ whole genome shotgun (WGS) entry which is preliminary data.</text>
</comment>
<sequence length="177" mass="20170">MLRQLFENEGDSKDEDDDLNDDDLNEMLARSDKEIEVFQKLDKERLAKEGNGPRLYTDAELPPMYKKEPEPVNEVEDTINLGRGTRERKSTHYDDNLSEYKWAQMNGLLSGDEEDPDADIGDDDDVDEKPKKRKRARKSKAHTPASGVDGDGTDNVKDEDGPAPKRPRQEDPREVNP</sequence>
<evidence type="ECO:0000313" key="2">
    <source>
        <dbReference type="Proteomes" id="UP001165064"/>
    </source>
</evidence>